<reference evidence="4 5" key="1">
    <citation type="submission" date="2018-06" db="EMBL/GenBank/DDBJ databases">
        <title>Genomic Encyclopedia of Type Strains, Phase IV (KMG-IV): sequencing the most valuable type-strain genomes for metagenomic binning, comparative biology and taxonomic classification.</title>
        <authorList>
            <person name="Goeker M."/>
        </authorList>
    </citation>
    <scope>NUCLEOTIDE SEQUENCE [LARGE SCALE GENOMIC DNA]</scope>
    <source>
        <strain evidence="4 5">DSM 22112</strain>
    </source>
</reference>
<dbReference type="RefSeq" id="WP_113920169.1">
    <property type="nucleotide sequence ID" value="NZ_QNRX01000005.1"/>
</dbReference>
<dbReference type="PROSITE" id="PS50887">
    <property type="entry name" value="GGDEF"/>
    <property type="match status" value="1"/>
</dbReference>
<gene>
    <name evidence="4" type="ORF">DES36_105120</name>
</gene>
<evidence type="ECO:0000259" key="3">
    <source>
        <dbReference type="PROSITE" id="PS50887"/>
    </source>
</evidence>
<dbReference type="InterPro" id="IPR000160">
    <property type="entry name" value="GGDEF_dom"/>
</dbReference>
<feature type="transmembrane region" description="Helical" evidence="1">
    <location>
        <begin position="100"/>
        <end position="118"/>
    </location>
</feature>
<dbReference type="Pfam" id="PF16927">
    <property type="entry name" value="HisKA_7TM"/>
    <property type="match status" value="1"/>
</dbReference>
<feature type="transmembrane region" description="Helical" evidence="1">
    <location>
        <begin position="6"/>
        <end position="24"/>
    </location>
</feature>
<keyword evidence="5" id="KW-1185">Reference proteome</keyword>
<feature type="domain" description="EAL" evidence="2">
    <location>
        <begin position="767"/>
        <end position="1021"/>
    </location>
</feature>
<dbReference type="EMBL" id="QNRX01000005">
    <property type="protein sequence ID" value="RBP66739.1"/>
    <property type="molecule type" value="Genomic_DNA"/>
</dbReference>
<feature type="transmembrane region" description="Helical" evidence="1">
    <location>
        <begin position="390"/>
        <end position="407"/>
    </location>
</feature>
<comment type="caution">
    <text evidence="4">The sequence shown here is derived from an EMBL/GenBank/DDBJ whole genome shotgun (WGS) entry which is preliminary data.</text>
</comment>
<dbReference type="SMART" id="SM00052">
    <property type="entry name" value="EAL"/>
    <property type="match status" value="1"/>
</dbReference>
<dbReference type="PANTHER" id="PTHR44757:SF2">
    <property type="entry name" value="BIOFILM ARCHITECTURE MAINTENANCE PROTEIN MBAA"/>
    <property type="match status" value="1"/>
</dbReference>
<dbReference type="PROSITE" id="PS50883">
    <property type="entry name" value="EAL"/>
    <property type="match status" value="1"/>
</dbReference>
<keyword evidence="1" id="KW-0812">Transmembrane</keyword>
<protein>
    <submittedName>
        <fullName evidence="4">Diguanylate cyclase (GGDEF)-like protein</fullName>
    </submittedName>
</protein>
<dbReference type="InterPro" id="IPR043128">
    <property type="entry name" value="Rev_trsase/Diguanyl_cyclase"/>
</dbReference>
<dbReference type="NCBIfam" id="TIGR00254">
    <property type="entry name" value="GGDEF"/>
    <property type="match status" value="1"/>
</dbReference>
<dbReference type="Gene3D" id="3.30.70.270">
    <property type="match status" value="1"/>
</dbReference>
<evidence type="ECO:0000313" key="5">
    <source>
        <dbReference type="Proteomes" id="UP000253490"/>
    </source>
</evidence>
<feature type="transmembrane region" description="Helical" evidence="1">
    <location>
        <begin position="361"/>
        <end position="378"/>
    </location>
</feature>
<dbReference type="CDD" id="cd01949">
    <property type="entry name" value="GGDEF"/>
    <property type="match status" value="1"/>
</dbReference>
<evidence type="ECO:0000313" key="4">
    <source>
        <dbReference type="EMBL" id="RBP66739.1"/>
    </source>
</evidence>
<proteinExistence type="predicted"/>
<dbReference type="CDD" id="cd01948">
    <property type="entry name" value="EAL"/>
    <property type="match status" value="1"/>
</dbReference>
<dbReference type="PANTHER" id="PTHR44757">
    <property type="entry name" value="DIGUANYLATE CYCLASE DGCP"/>
    <property type="match status" value="1"/>
</dbReference>
<evidence type="ECO:0000259" key="2">
    <source>
        <dbReference type="PROSITE" id="PS50883"/>
    </source>
</evidence>
<dbReference type="InterPro" id="IPR001633">
    <property type="entry name" value="EAL_dom"/>
</dbReference>
<keyword evidence="1" id="KW-0472">Membrane</keyword>
<dbReference type="InterPro" id="IPR052155">
    <property type="entry name" value="Biofilm_reg_signaling"/>
</dbReference>
<dbReference type="OrthoDB" id="9805474at2"/>
<dbReference type="AlphaFoldDB" id="A0A366IBU1"/>
<dbReference type="SMART" id="SM00267">
    <property type="entry name" value="GGDEF"/>
    <property type="match status" value="1"/>
</dbReference>
<dbReference type="SUPFAM" id="SSF55781">
    <property type="entry name" value="GAF domain-like"/>
    <property type="match status" value="1"/>
</dbReference>
<sequence length="1038" mass="119617">MYLPDIVSVIYFVACAIYFFYGLLVLSNNRKSTMHWLFFCCCLDMSIWALSFSIGNVAVDYESALFWRRIASIGWSSLYSYFLHYILLLTGNKLLKKKSIYILLYMPALLNIFLYGIYTNTVVQSYHLVQTYFGWINISGNTLLDWYFNLYYVGYSVIGIVLLFRWGFISKETAKRKQSIIIGISYIAAVIFGTLTEYIINYFLHVKVPQLASIIILIPLSAMLYCIRRYNFMRKELQHEEPKANQILSEYTKSKLYSYLSMTYVIGGFVNFGMQFFSKREQIGDILLFSSVLFGLGLAINIIQNLKIKPEYKQLFSNIAFIVSIPVIVLKYTDVSGVYAWVVPVILMLVAIALNQLYMLYFIWVVTYATLIWLWTKVPVLNMTFSSVDHLSRITILTIILWFVFYINRTYIDIINVNKEKIRLEKLLNKISNLFLITNETNVDQIMYEGIRLCGEHFNLDCVHVLFVSKEREPDSYKWYASRAAISERQCTLEKLQDMIYADKLVPEGCLFKADSKTSAENEPIAKLLETMGIKSLVIKPMRGKNETIGILCLGSTERILTWEEEQQQTGNLIVHLITDIWAKLESERELSYLANYDALTGLPNRVLFFKQLFHEINKAEKNDKLVGVIFIDIDEFKSVNDSFGHDSGDFILTLIGKTLRDCLRPTDYLARYGGDEFLILIPQMDTVDDIRRHTEHITGSFKKSFVVKNQEFYLSGSTGISVYPNDGNDPETLIKNADLAMYKSKEQGKNQYMFCTEEMKAETARKLKLIEDLHQALERQELRLYYQPQVCAKSKKIIGYEALLRWFHPELGIISPGLFIPLAEQIGLIGRIGDWVLMEACLQCKKHHLKGVSDIRVAVNVSIFQLQNPAFFNRIRQILEETQLEPHYLELEITESATVNEHYNIIELIGSLKKLGVSVSIDDFGTEYSSLSRLCDMPVDRIKLDIQFIRGIGQKEKNNAIICGIIGLAHTLGLKIIAEGVETKIQLDFLIENSIDEIQGFYFYRPVPPDELEQIILSSYNDLNRKNFVNRNSSHSG</sequence>
<feature type="transmembrane region" description="Helical" evidence="1">
    <location>
        <begin position="210"/>
        <end position="227"/>
    </location>
</feature>
<organism evidence="4 5">
    <name type="scientific">Alkalibaculum bacchi</name>
    <dbReference type="NCBI Taxonomy" id="645887"/>
    <lineage>
        <taxon>Bacteria</taxon>
        <taxon>Bacillati</taxon>
        <taxon>Bacillota</taxon>
        <taxon>Clostridia</taxon>
        <taxon>Eubacteriales</taxon>
        <taxon>Eubacteriaceae</taxon>
        <taxon>Alkalibaculum</taxon>
    </lineage>
</organism>
<keyword evidence="1" id="KW-1133">Transmembrane helix</keyword>
<accession>A0A366IBU1</accession>
<feature type="transmembrane region" description="Helical" evidence="1">
    <location>
        <begin position="150"/>
        <end position="168"/>
    </location>
</feature>
<dbReference type="Gene3D" id="3.30.450.40">
    <property type="match status" value="1"/>
</dbReference>
<dbReference type="InterPro" id="IPR035919">
    <property type="entry name" value="EAL_sf"/>
</dbReference>
<dbReference type="InterPro" id="IPR029787">
    <property type="entry name" value="Nucleotide_cyclase"/>
</dbReference>
<dbReference type="SUPFAM" id="SSF141868">
    <property type="entry name" value="EAL domain-like"/>
    <property type="match status" value="1"/>
</dbReference>
<dbReference type="Gene3D" id="3.20.20.450">
    <property type="entry name" value="EAL domain"/>
    <property type="match status" value="1"/>
</dbReference>
<feature type="transmembrane region" description="Helical" evidence="1">
    <location>
        <begin position="315"/>
        <end position="332"/>
    </location>
</feature>
<feature type="transmembrane region" description="Helical" evidence="1">
    <location>
        <begin position="338"/>
        <end position="354"/>
    </location>
</feature>
<dbReference type="FunFam" id="3.30.70.270:FF:000001">
    <property type="entry name" value="Diguanylate cyclase domain protein"/>
    <property type="match status" value="1"/>
</dbReference>
<dbReference type="Pfam" id="PF00990">
    <property type="entry name" value="GGDEF"/>
    <property type="match status" value="1"/>
</dbReference>
<name>A0A366IBU1_9FIRM</name>
<feature type="transmembrane region" description="Helical" evidence="1">
    <location>
        <begin position="283"/>
        <end position="303"/>
    </location>
</feature>
<dbReference type="InterPro" id="IPR029016">
    <property type="entry name" value="GAF-like_dom_sf"/>
</dbReference>
<dbReference type="SUPFAM" id="SSF55073">
    <property type="entry name" value="Nucleotide cyclase"/>
    <property type="match status" value="1"/>
</dbReference>
<dbReference type="Pfam" id="PF00563">
    <property type="entry name" value="EAL"/>
    <property type="match status" value="1"/>
</dbReference>
<feature type="transmembrane region" description="Helical" evidence="1">
    <location>
        <begin position="256"/>
        <end position="277"/>
    </location>
</feature>
<evidence type="ECO:0000256" key="1">
    <source>
        <dbReference type="SAM" id="Phobius"/>
    </source>
</evidence>
<feature type="domain" description="GGDEF" evidence="3">
    <location>
        <begin position="625"/>
        <end position="758"/>
    </location>
</feature>
<dbReference type="Proteomes" id="UP000253490">
    <property type="component" value="Unassembled WGS sequence"/>
</dbReference>
<feature type="transmembrane region" description="Helical" evidence="1">
    <location>
        <begin position="66"/>
        <end position="88"/>
    </location>
</feature>
<feature type="transmembrane region" description="Helical" evidence="1">
    <location>
        <begin position="36"/>
        <end position="54"/>
    </location>
</feature>
<dbReference type="InterPro" id="IPR031621">
    <property type="entry name" value="HisKA_7TM"/>
</dbReference>
<feature type="transmembrane region" description="Helical" evidence="1">
    <location>
        <begin position="180"/>
        <end position="204"/>
    </location>
</feature>